<keyword evidence="3" id="KW-1185">Reference proteome</keyword>
<accession>A0ABN1E5T9</accession>
<proteinExistence type="predicted"/>
<dbReference type="RefSeq" id="WP_009950366.1">
    <property type="nucleotide sequence ID" value="NZ_BAAAGS010000082.1"/>
</dbReference>
<organism evidence="2 3">
    <name type="scientific">Saccharopolyspora erythraea</name>
    <name type="common">Streptomyces erythraeus</name>
    <dbReference type="NCBI Taxonomy" id="1836"/>
    <lineage>
        <taxon>Bacteria</taxon>
        <taxon>Bacillati</taxon>
        <taxon>Actinomycetota</taxon>
        <taxon>Actinomycetes</taxon>
        <taxon>Pseudonocardiales</taxon>
        <taxon>Pseudonocardiaceae</taxon>
        <taxon>Saccharopolyspora</taxon>
    </lineage>
</organism>
<dbReference type="EMBL" id="BAAAGS010000082">
    <property type="protein sequence ID" value="GAA0559739.1"/>
    <property type="molecule type" value="Genomic_DNA"/>
</dbReference>
<evidence type="ECO:0000256" key="1">
    <source>
        <dbReference type="SAM" id="MobiDB-lite"/>
    </source>
</evidence>
<evidence type="ECO:0000313" key="3">
    <source>
        <dbReference type="Proteomes" id="UP001500729"/>
    </source>
</evidence>
<name>A0ABN1E5T9_SACER</name>
<reference evidence="2 3" key="1">
    <citation type="journal article" date="2019" name="Int. J. Syst. Evol. Microbiol.">
        <title>The Global Catalogue of Microorganisms (GCM) 10K type strain sequencing project: providing services to taxonomists for standard genome sequencing and annotation.</title>
        <authorList>
            <consortium name="The Broad Institute Genomics Platform"/>
            <consortium name="The Broad Institute Genome Sequencing Center for Infectious Disease"/>
            <person name="Wu L."/>
            <person name="Ma J."/>
        </authorList>
    </citation>
    <scope>NUCLEOTIDE SEQUENCE [LARGE SCALE GENOMIC DNA]</scope>
    <source>
        <strain evidence="2 3">JCM 10303</strain>
    </source>
</reference>
<dbReference type="Proteomes" id="UP001500729">
    <property type="component" value="Unassembled WGS sequence"/>
</dbReference>
<gene>
    <name evidence="2" type="ORF">GCM10009533_66220</name>
</gene>
<protein>
    <submittedName>
        <fullName evidence="2">DUF5996 family protein</fullName>
    </submittedName>
</protein>
<dbReference type="InterPro" id="IPR046038">
    <property type="entry name" value="DUF5996"/>
</dbReference>
<comment type="caution">
    <text evidence="2">The sequence shown here is derived from an EMBL/GenBank/DDBJ whole genome shotgun (WGS) entry which is preliminary data.</text>
</comment>
<sequence>MTGVHHRTGLSGDWPALPVVEWTDTRDTLHMWTQVVGQIRLACAPMVNHWWQVPLYVSPRGLTTSAVPHGSALFDVEFDFCDHRLHIRSTSGEQRHVALEPKPVAEFHRETMAALRELGLGVSIRTTPNEVEEAIPFEEDTKHASYDPDHAQRFWGQLVAAQRVFGEFRSRFIGKVSPVHFFWGAMDLAVTRFSGRPAPRHPGGAPHCPDWVMVEGYSHELSSAGFWPGGGAEGMFYSYAYPEPPGYAESPVRPEAASYSADFGEFLLPYKAVRTASDPDGTLLEFLQFTYEAAAERGSWDREALEDAPERRASAR</sequence>
<evidence type="ECO:0000313" key="2">
    <source>
        <dbReference type="EMBL" id="GAA0559739.1"/>
    </source>
</evidence>
<feature type="region of interest" description="Disordered" evidence="1">
    <location>
        <begin position="297"/>
        <end position="316"/>
    </location>
</feature>
<dbReference type="Pfam" id="PF19459">
    <property type="entry name" value="DUF5996"/>
    <property type="match status" value="1"/>
</dbReference>